<dbReference type="Proteomes" id="UP001372834">
    <property type="component" value="Unassembled WGS sequence"/>
</dbReference>
<dbReference type="AlphaFoldDB" id="A0AAN8SEW2"/>
<evidence type="ECO:0000256" key="1">
    <source>
        <dbReference type="SAM" id="MobiDB-lite"/>
    </source>
</evidence>
<feature type="compositionally biased region" description="Polar residues" evidence="1">
    <location>
        <begin position="49"/>
        <end position="59"/>
    </location>
</feature>
<feature type="region of interest" description="Disordered" evidence="1">
    <location>
        <begin position="37"/>
        <end position="59"/>
    </location>
</feature>
<name>A0AAN8SEW2_POLSC</name>
<dbReference type="EMBL" id="JAWJWE010000001">
    <property type="protein sequence ID" value="KAK6644869.1"/>
    <property type="molecule type" value="Genomic_DNA"/>
</dbReference>
<evidence type="ECO:0000313" key="3">
    <source>
        <dbReference type="Proteomes" id="UP001372834"/>
    </source>
</evidence>
<sequence length="59" mass="6786">MNVANVASLCFNTPYIVRRQIVVRKYENGDENLAKNQVEVQVHSEENQKTTSSKENVVY</sequence>
<protein>
    <submittedName>
        <fullName evidence="2">Uncharacterized protein</fullName>
    </submittedName>
</protein>
<comment type="caution">
    <text evidence="2">The sequence shown here is derived from an EMBL/GenBank/DDBJ whole genome shotgun (WGS) entry which is preliminary data.</text>
</comment>
<evidence type="ECO:0000313" key="2">
    <source>
        <dbReference type="EMBL" id="KAK6644869.1"/>
    </source>
</evidence>
<reference evidence="2 3" key="1">
    <citation type="submission" date="2023-10" db="EMBL/GenBank/DDBJ databases">
        <title>Genomes of two closely related lineages of the louse Polyplax serrata with different host specificities.</title>
        <authorList>
            <person name="Martinu J."/>
            <person name="Tarabai H."/>
            <person name="Stefka J."/>
            <person name="Hypsa V."/>
        </authorList>
    </citation>
    <scope>NUCLEOTIDE SEQUENCE [LARGE SCALE GENOMIC DNA]</scope>
    <source>
        <strain evidence="2">HR10_N</strain>
    </source>
</reference>
<accession>A0AAN8SEW2</accession>
<proteinExistence type="predicted"/>
<gene>
    <name evidence="2" type="ORF">RUM43_001142</name>
</gene>
<organism evidence="2 3">
    <name type="scientific">Polyplax serrata</name>
    <name type="common">Common mouse louse</name>
    <dbReference type="NCBI Taxonomy" id="468196"/>
    <lineage>
        <taxon>Eukaryota</taxon>
        <taxon>Metazoa</taxon>
        <taxon>Ecdysozoa</taxon>
        <taxon>Arthropoda</taxon>
        <taxon>Hexapoda</taxon>
        <taxon>Insecta</taxon>
        <taxon>Pterygota</taxon>
        <taxon>Neoptera</taxon>
        <taxon>Paraneoptera</taxon>
        <taxon>Psocodea</taxon>
        <taxon>Troctomorpha</taxon>
        <taxon>Phthiraptera</taxon>
        <taxon>Anoplura</taxon>
        <taxon>Polyplacidae</taxon>
        <taxon>Polyplax</taxon>
    </lineage>
</organism>